<keyword evidence="1" id="KW-0001">2Fe-2S</keyword>
<evidence type="ECO:0000256" key="1">
    <source>
        <dbReference type="ARBA" id="ARBA00022714"/>
    </source>
</evidence>
<dbReference type="GO" id="GO:0051537">
    <property type="term" value="F:2 iron, 2 sulfur cluster binding"/>
    <property type="evidence" value="ECO:0007669"/>
    <property type="project" value="UniProtKB-KW"/>
</dbReference>
<dbReference type="PROSITE" id="PS00197">
    <property type="entry name" value="2FE2S_FER_1"/>
    <property type="match status" value="1"/>
</dbReference>
<dbReference type="EMBL" id="ACJX03000001">
    <property type="protein sequence ID" value="KRT34960.1"/>
    <property type="molecule type" value="Genomic_DNA"/>
</dbReference>
<evidence type="ECO:0000256" key="4">
    <source>
        <dbReference type="ARBA" id="ARBA00023004"/>
    </source>
</evidence>
<keyword evidence="4" id="KW-0408">Iron</keyword>
<dbReference type="STRING" id="592015.HMPREF1705_04217"/>
<dbReference type="SUPFAM" id="SSF54292">
    <property type="entry name" value="2Fe-2S ferredoxin-like"/>
    <property type="match status" value="1"/>
</dbReference>
<name>A0A0T5X9J4_9BACT</name>
<gene>
    <name evidence="7" type="ORF">HMPREF1705_04217</name>
</gene>
<evidence type="ECO:0000256" key="3">
    <source>
        <dbReference type="ARBA" id="ARBA00023002"/>
    </source>
</evidence>
<evidence type="ECO:0000313" key="8">
    <source>
        <dbReference type="Proteomes" id="UP000005273"/>
    </source>
</evidence>
<proteinExistence type="predicted"/>
<dbReference type="SUPFAM" id="SSF47741">
    <property type="entry name" value="CO dehydrogenase ISP C-domain like"/>
    <property type="match status" value="1"/>
</dbReference>
<feature type="domain" description="2Fe-2S ferredoxin-type" evidence="6">
    <location>
        <begin position="1"/>
        <end position="72"/>
    </location>
</feature>
<evidence type="ECO:0000259" key="6">
    <source>
        <dbReference type="PROSITE" id="PS51085"/>
    </source>
</evidence>
<dbReference type="Gene3D" id="3.10.20.30">
    <property type="match status" value="1"/>
</dbReference>
<evidence type="ECO:0000256" key="5">
    <source>
        <dbReference type="ARBA" id="ARBA00023014"/>
    </source>
</evidence>
<reference evidence="8" key="1">
    <citation type="submission" date="2012-09" db="EMBL/GenBank/DDBJ databases">
        <authorList>
            <person name="Weinstock G."/>
            <person name="Sodergren E."/>
            <person name="Clifton S."/>
            <person name="Fulton L."/>
            <person name="Fulton B."/>
            <person name="Courtney L."/>
            <person name="Fronick C."/>
            <person name="Harrison M."/>
            <person name="Strong C."/>
            <person name="Farmer C."/>
            <person name="Delehaunty K."/>
            <person name="Markovic C."/>
            <person name="Hall O."/>
            <person name="Minx P."/>
            <person name="Tomlinson C."/>
            <person name="Mitreva M."/>
            <person name="Nelson J."/>
            <person name="Hou S."/>
            <person name="Wollam A."/>
            <person name="Pepin K.H."/>
            <person name="Johnson M."/>
            <person name="Bhonagiri V."/>
            <person name="Nash W.E."/>
            <person name="Suruliraj S."/>
            <person name="Warren W."/>
            <person name="Chinwalla A."/>
            <person name="Mardis E.R."/>
            <person name="Wilson R.K."/>
        </authorList>
    </citation>
    <scope>NUCLEOTIDE SEQUENCE [LARGE SCALE GENOMIC DNA]</scope>
    <source>
        <strain evidence="8">OS1</strain>
    </source>
</reference>
<dbReference type="InterPro" id="IPR006058">
    <property type="entry name" value="2Fe2S_fd_BS"/>
</dbReference>
<dbReference type="Proteomes" id="UP000005273">
    <property type="component" value="Unassembled WGS sequence"/>
</dbReference>
<dbReference type="InterPro" id="IPR036884">
    <property type="entry name" value="2Fe-2S-bd_dom_sf"/>
</dbReference>
<accession>A0A0T5X9J4</accession>
<evidence type="ECO:0000313" key="7">
    <source>
        <dbReference type="EMBL" id="KRT34960.1"/>
    </source>
</evidence>
<dbReference type="Pfam" id="PF01799">
    <property type="entry name" value="Fer2_2"/>
    <property type="match status" value="1"/>
</dbReference>
<comment type="caution">
    <text evidence="7">The sequence shown here is derived from an EMBL/GenBank/DDBJ whole genome shotgun (WGS) entry which is preliminary data.</text>
</comment>
<dbReference type="AlphaFoldDB" id="A0A0T5X9J4"/>
<dbReference type="eggNOG" id="COG2080">
    <property type="taxonomic scope" value="Bacteria"/>
</dbReference>
<dbReference type="GO" id="GO:0046872">
    <property type="term" value="F:metal ion binding"/>
    <property type="evidence" value="ECO:0007669"/>
    <property type="project" value="UniProtKB-KW"/>
</dbReference>
<evidence type="ECO:0000256" key="2">
    <source>
        <dbReference type="ARBA" id="ARBA00022723"/>
    </source>
</evidence>
<dbReference type="GO" id="GO:0016491">
    <property type="term" value="F:oxidoreductase activity"/>
    <property type="evidence" value="ECO:0007669"/>
    <property type="project" value="UniProtKB-KW"/>
</dbReference>
<dbReference type="RefSeq" id="WP_009202427.1">
    <property type="nucleotide sequence ID" value="NZ_ACJX03000001.1"/>
</dbReference>
<dbReference type="Gene3D" id="1.10.150.120">
    <property type="entry name" value="[2Fe-2S]-binding domain"/>
    <property type="match status" value="1"/>
</dbReference>
<dbReference type="InterPro" id="IPR002888">
    <property type="entry name" value="2Fe-2S-bd"/>
</dbReference>
<keyword evidence="8" id="KW-1185">Reference proteome</keyword>
<dbReference type="Pfam" id="PF00111">
    <property type="entry name" value="Fer2"/>
    <property type="match status" value="1"/>
</dbReference>
<dbReference type="InterPro" id="IPR036010">
    <property type="entry name" value="2Fe-2S_ferredoxin-like_sf"/>
</dbReference>
<dbReference type="PROSITE" id="PS51085">
    <property type="entry name" value="2FE2S_FER_2"/>
    <property type="match status" value="1"/>
</dbReference>
<organism evidence="7 8">
    <name type="scientific">Acetomicrobium hydrogeniformans ATCC BAA-1850</name>
    <dbReference type="NCBI Taxonomy" id="592015"/>
    <lineage>
        <taxon>Bacteria</taxon>
        <taxon>Thermotogati</taxon>
        <taxon>Synergistota</taxon>
        <taxon>Synergistia</taxon>
        <taxon>Synergistales</taxon>
        <taxon>Acetomicrobiaceae</taxon>
        <taxon>Acetomicrobium</taxon>
    </lineage>
</organism>
<protein>
    <submittedName>
        <fullName evidence="7">Putative carbon monoxide dehydrogenase, small subunit</fullName>
    </submittedName>
</protein>
<dbReference type="InterPro" id="IPR051452">
    <property type="entry name" value="Diverse_Oxidoreductases"/>
</dbReference>
<keyword evidence="5" id="KW-0411">Iron-sulfur</keyword>
<sequence>MLKATGKIDIPDGRVMLVDVLRDQFGLTGTKVGCGVGQCGACTVIMNGEPVTSCTVLAEKAEGSEVLTIEGLAKRGQLHPIQEAFIKAGAVQCGFCTPGLIMRLYALFSKNPDADETSIKDALGKHICRCTGYESILEAALLAQKELKTLV</sequence>
<dbReference type="PANTHER" id="PTHR44379">
    <property type="entry name" value="OXIDOREDUCTASE WITH IRON-SULFUR SUBUNIT"/>
    <property type="match status" value="1"/>
</dbReference>
<dbReference type="InterPro" id="IPR012675">
    <property type="entry name" value="Beta-grasp_dom_sf"/>
</dbReference>
<keyword evidence="2" id="KW-0479">Metal-binding</keyword>
<keyword evidence="3" id="KW-0560">Oxidoreductase</keyword>
<dbReference type="PANTHER" id="PTHR44379:SF5">
    <property type="entry name" value="OXIDOREDUCTASE WITH IRON-SULFUR SUBUNIT"/>
    <property type="match status" value="1"/>
</dbReference>
<dbReference type="InterPro" id="IPR001041">
    <property type="entry name" value="2Fe-2S_ferredoxin-type"/>
</dbReference>